<organism evidence="3">
    <name type="scientific">uncultured Desulfovibrio sp</name>
    <dbReference type="NCBI Taxonomy" id="167968"/>
    <lineage>
        <taxon>Bacteria</taxon>
        <taxon>Pseudomonadati</taxon>
        <taxon>Thermodesulfobacteriota</taxon>
        <taxon>Desulfovibrionia</taxon>
        <taxon>Desulfovibrionales</taxon>
        <taxon>Desulfovibrionaceae</taxon>
        <taxon>Desulfovibrio</taxon>
        <taxon>environmental samples</taxon>
    </lineage>
</organism>
<dbReference type="GO" id="GO:0016787">
    <property type="term" value="F:hydrolase activity"/>
    <property type="evidence" value="ECO:0007669"/>
    <property type="project" value="UniProtKB-KW"/>
</dbReference>
<dbReference type="InterPro" id="IPR041796">
    <property type="entry name" value="Mre11_N"/>
</dbReference>
<dbReference type="Gene3D" id="3.60.21.10">
    <property type="match status" value="1"/>
</dbReference>
<dbReference type="InterPro" id="IPR050535">
    <property type="entry name" value="DNA_Repair-Maintenance_Comp"/>
</dbReference>
<dbReference type="InterPro" id="IPR004843">
    <property type="entry name" value="Calcineurin-like_PHP"/>
</dbReference>
<protein>
    <recommendedName>
        <fullName evidence="2">Calcineurin-like phosphoesterase domain-containing protein</fullName>
    </recommendedName>
</protein>
<dbReference type="CDD" id="cd00840">
    <property type="entry name" value="MPP_Mre11_N"/>
    <property type="match status" value="1"/>
</dbReference>
<feature type="domain" description="Calcineurin-like phosphoesterase" evidence="2">
    <location>
        <begin position="5"/>
        <end position="205"/>
    </location>
</feature>
<evidence type="ECO:0000259" key="2">
    <source>
        <dbReference type="Pfam" id="PF00149"/>
    </source>
</evidence>
<dbReference type="RefSeq" id="WP_192112491.1">
    <property type="nucleotide sequence ID" value="NZ_LT598928.1"/>
</dbReference>
<keyword evidence="1" id="KW-0378">Hydrolase</keyword>
<dbReference type="SUPFAM" id="SSF56300">
    <property type="entry name" value="Metallo-dependent phosphatases"/>
    <property type="match status" value="1"/>
</dbReference>
<dbReference type="PIRSF" id="PIRSF033091">
    <property type="entry name" value="Pesterase_YhaO"/>
    <property type="match status" value="1"/>
</dbReference>
<evidence type="ECO:0000256" key="1">
    <source>
        <dbReference type="ARBA" id="ARBA00022801"/>
    </source>
</evidence>
<gene>
    <name evidence="3" type="ORF">KM92DES2_10878</name>
</gene>
<dbReference type="PANTHER" id="PTHR30337:SF7">
    <property type="entry name" value="PHOSPHOESTERASE"/>
    <property type="match status" value="1"/>
</dbReference>
<dbReference type="InterPro" id="IPR029052">
    <property type="entry name" value="Metallo-depent_PP-like"/>
</dbReference>
<accession>A0A212JCB3</accession>
<dbReference type="PANTHER" id="PTHR30337">
    <property type="entry name" value="COMPONENT OF ATP-DEPENDENT DSDNA EXONUCLEASE"/>
    <property type="match status" value="1"/>
</dbReference>
<proteinExistence type="predicted"/>
<reference evidence="3" key="1">
    <citation type="submission" date="2016-04" db="EMBL/GenBank/DDBJ databases">
        <authorList>
            <person name="Evans L.H."/>
            <person name="Alamgir A."/>
            <person name="Owens N."/>
            <person name="Weber N.D."/>
            <person name="Virtaneva K."/>
            <person name="Barbian K."/>
            <person name="Babar A."/>
            <person name="Rosenke K."/>
        </authorList>
    </citation>
    <scope>NUCLEOTIDE SEQUENCE</scope>
    <source>
        <strain evidence="3">92-2</strain>
    </source>
</reference>
<sequence length="427" mass="47146">MDGIRYIHAADLHLDTPFQGLSRTAAQGGHLARLLQEATFKAMDRLFRLCESDKPDFLILAGDVYNEENHSVKAQLKLCDGCRRLRDAGVRVFLAHGNHDPLSSRLAAVQWPDNVTVFGPDAESHTVEKDGKVVAVVHGISHARIKEGRNLARLFRRDQNHDCFQLGVLHCTVEGQSKADRYAPCSLDDLKNTGLDAWALGHVHERATLCAAPFIAYSGNAQGLHVNEPGPRGCLRVTASPQPGGGFACNEDFVRLGPVQWARVQVELDDVTHLNEVENRMTCALEEAAEATDPGCEALMARVVLRGRTPLDAALRDAPNQEDLAERLAHLQTGTPSVWIKDMVAETSPAIDRAQYLQREDLLGETLRLAERMAQSSDALHDVATPALKQVYDHGQLRHILTQPDDARMRALLEEAERLCTDLLEAR</sequence>
<dbReference type="EMBL" id="FLUP01000001">
    <property type="protein sequence ID" value="SBV97080.1"/>
    <property type="molecule type" value="Genomic_DNA"/>
</dbReference>
<dbReference type="AlphaFoldDB" id="A0A212JCB3"/>
<name>A0A212JCB3_9BACT</name>
<dbReference type="Pfam" id="PF00149">
    <property type="entry name" value="Metallophos"/>
    <property type="match status" value="1"/>
</dbReference>
<evidence type="ECO:0000313" key="3">
    <source>
        <dbReference type="EMBL" id="SBV97080.1"/>
    </source>
</evidence>
<dbReference type="InterPro" id="IPR014576">
    <property type="entry name" value="Pesterase_YhaO"/>
</dbReference>